<name>A0A0L0VV73_9BASI</name>
<organism evidence="2 3">
    <name type="scientific">Puccinia striiformis f. sp. tritici PST-78</name>
    <dbReference type="NCBI Taxonomy" id="1165861"/>
    <lineage>
        <taxon>Eukaryota</taxon>
        <taxon>Fungi</taxon>
        <taxon>Dikarya</taxon>
        <taxon>Basidiomycota</taxon>
        <taxon>Pucciniomycotina</taxon>
        <taxon>Pucciniomycetes</taxon>
        <taxon>Pucciniales</taxon>
        <taxon>Pucciniaceae</taxon>
        <taxon>Puccinia</taxon>
    </lineage>
</organism>
<dbReference type="InterPro" id="IPR046798">
    <property type="entry name" value="2OG-FeII_Oxy_6"/>
</dbReference>
<sequence>MAITFKKATQVKYLSGRSRDSRRRKAKKQECRPLKRIARNIEHTNQAQIASHISRHDPARPVRKFKNLFVCYADDARTIVVAVVKFHPFAKMKPAEKKEYERLLTNLIGHTKFQNVNKSNGNTLGGKMFSLGWRKGYEKNNKLGITAIGSKVAKDRAGFMRLYKEIPFVNDFLASRFRDVSLKMYHQVKSHHNQLNAPSLAPLFFADPNAFCCHLSFTFDNFYNKSHKDRDASPYSFVMWIPANKKTGKLIENDLQVEGGEFVFPNDGCAIDFSGFDGVVECAWKATKHPHHTLKSTTPKGSPDTRIGISCQLPNSAKRALDRILSGKYDKKVDWTFRDARKVVADSHRYNTKGRLIKKKTNNFTYNKIEKRKKITSTSSTQLVSFNL</sequence>
<dbReference type="EMBL" id="AJIL01000019">
    <property type="protein sequence ID" value="KNF03199.1"/>
    <property type="molecule type" value="Genomic_DNA"/>
</dbReference>
<dbReference type="Pfam" id="PF20515">
    <property type="entry name" value="2OG-FeII_Oxy_6"/>
    <property type="match status" value="1"/>
</dbReference>
<dbReference type="AlphaFoldDB" id="A0A0L0VV73"/>
<evidence type="ECO:0000313" key="3">
    <source>
        <dbReference type="Proteomes" id="UP000054564"/>
    </source>
</evidence>
<gene>
    <name evidence="2" type="ORF">PSTG_03786</name>
</gene>
<reference evidence="3" key="1">
    <citation type="submission" date="2014-03" db="EMBL/GenBank/DDBJ databases">
        <title>The Genome Sequence of Puccinia striiformis f. sp. tritici PST-78.</title>
        <authorList>
            <consortium name="The Broad Institute Genome Sequencing Platform"/>
            <person name="Cuomo C."/>
            <person name="Hulbert S."/>
            <person name="Chen X."/>
            <person name="Walker B."/>
            <person name="Young S.K."/>
            <person name="Zeng Q."/>
            <person name="Gargeya S."/>
            <person name="Fitzgerald M."/>
            <person name="Haas B."/>
            <person name="Abouelleil A."/>
            <person name="Alvarado L."/>
            <person name="Arachchi H.M."/>
            <person name="Berlin A.M."/>
            <person name="Chapman S.B."/>
            <person name="Goldberg J."/>
            <person name="Griggs A."/>
            <person name="Gujja S."/>
            <person name="Hansen M."/>
            <person name="Howarth C."/>
            <person name="Imamovic A."/>
            <person name="Larimer J."/>
            <person name="McCowan C."/>
            <person name="Montmayeur A."/>
            <person name="Murphy C."/>
            <person name="Neiman D."/>
            <person name="Pearson M."/>
            <person name="Priest M."/>
            <person name="Roberts A."/>
            <person name="Saif S."/>
            <person name="Shea T."/>
            <person name="Sisk P."/>
            <person name="Sykes S."/>
            <person name="Wortman J."/>
            <person name="Nusbaum C."/>
            <person name="Birren B."/>
        </authorList>
    </citation>
    <scope>NUCLEOTIDE SEQUENCE [LARGE SCALE GENOMIC DNA]</scope>
    <source>
        <strain evidence="3">race PST-78</strain>
    </source>
</reference>
<protein>
    <recommendedName>
        <fullName evidence="1">Tet-like 2OG-Fe(II) oxygenase domain-containing protein</fullName>
    </recommendedName>
</protein>
<keyword evidence="3" id="KW-1185">Reference proteome</keyword>
<evidence type="ECO:0000259" key="1">
    <source>
        <dbReference type="Pfam" id="PF20515"/>
    </source>
</evidence>
<dbReference type="OrthoDB" id="2503998at2759"/>
<comment type="caution">
    <text evidence="2">The sequence shown here is derived from an EMBL/GenBank/DDBJ whole genome shotgun (WGS) entry which is preliminary data.</text>
</comment>
<dbReference type="STRING" id="1165861.A0A0L0VV73"/>
<feature type="domain" description="Tet-like 2OG-Fe(II) oxygenase" evidence="1">
    <location>
        <begin position="94"/>
        <end position="296"/>
    </location>
</feature>
<dbReference type="Proteomes" id="UP000054564">
    <property type="component" value="Unassembled WGS sequence"/>
</dbReference>
<proteinExistence type="predicted"/>
<accession>A0A0L0VV73</accession>
<evidence type="ECO:0000313" key="2">
    <source>
        <dbReference type="EMBL" id="KNF03199.1"/>
    </source>
</evidence>